<feature type="domain" description="Gcp-like" evidence="1">
    <location>
        <begin position="34"/>
        <end position="131"/>
    </location>
</feature>
<sequence length="206" mass="22158">MIVLALDTTGADCSVAIYDSHAGRILGSYFKNLGRGHAEHLMPAIDYALKDSRLEVSQVDRVVTALGPGSFTGVRVSIAVARGISLVLKQPALGVGNLEVLARAHLDSHVGRPIMVLVSLFHQKVCCQKFSLDGVSCSDPVLLNYEQTRSEVDNFEGEIVGSGLSAIRGIENDIDHLPMDVLSRLGITKSSPFPSPIYLRSPCFLV</sequence>
<dbReference type="RefSeq" id="WP_012778648.1">
    <property type="nucleotide sequence ID" value="NC_020549.1"/>
</dbReference>
<proteinExistence type="predicted"/>
<dbReference type="InterPro" id="IPR022496">
    <property type="entry name" value="T6A_TsaB"/>
</dbReference>
<dbReference type="Proteomes" id="UP000011820">
    <property type="component" value="Chromosome"/>
</dbReference>
<name>A0ABN4AZY2_LIBAS</name>
<dbReference type="SUPFAM" id="SSF53067">
    <property type="entry name" value="Actin-like ATPase domain"/>
    <property type="match status" value="1"/>
</dbReference>
<accession>A0ABN4AZY2</accession>
<dbReference type="EMBL" id="CP004005">
    <property type="protein sequence ID" value="AGH16666.1"/>
    <property type="molecule type" value="Genomic_DNA"/>
</dbReference>
<dbReference type="PANTHER" id="PTHR11735">
    <property type="entry name" value="TRNA N6-ADENOSINE THREONYLCARBAMOYLTRANSFERASE"/>
    <property type="match status" value="1"/>
</dbReference>
<dbReference type="Pfam" id="PF00814">
    <property type="entry name" value="TsaD"/>
    <property type="match status" value="1"/>
</dbReference>
<dbReference type="PANTHER" id="PTHR11735:SF11">
    <property type="entry name" value="TRNA THREONYLCARBAMOYLADENOSINE BIOSYNTHESIS PROTEIN TSAB"/>
    <property type="match status" value="1"/>
</dbReference>
<gene>
    <name evidence="2" type="ORF">WSI_01480</name>
</gene>
<keyword evidence="3" id="KW-1185">Reference proteome</keyword>
<dbReference type="NCBIfam" id="TIGR03725">
    <property type="entry name" value="T6A_YeaZ"/>
    <property type="match status" value="1"/>
</dbReference>
<dbReference type="GeneID" id="93076667"/>
<dbReference type="InterPro" id="IPR000905">
    <property type="entry name" value="Gcp-like_dom"/>
</dbReference>
<evidence type="ECO:0000313" key="2">
    <source>
        <dbReference type="EMBL" id="AGH16666.1"/>
    </source>
</evidence>
<evidence type="ECO:0000259" key="1">
    <source>
        <dbReference type="Pfam" id="PF00814"/>
    </source>
</evidence>
<organism evidence="2 3">
    <name type="scientific">Candidatus Liberibacter asiaticus str. gxpsy</name>
    <dbReference type="NCBI Taxonomy" id="1174529"/>
    <lineage>
        <taxon>Bacteria</taxon>
        <taxon>Pseudomonadati</taxon>
        <taxon>Pseudomonadota</taxon>
        <taxon>Alphaproteobacteria</taxon>
        <taxon>Hyphomicrobiales</taxon>
        <taxon>Rhizobiaceae</taxon>
        <taxon>Liberibacter</taxon>
    </lineage>
</organism>
<protein>
    <recommendedName>
        <fullName evidence="1">Gcp-like domain-containing protein</fullName>
    </recommendedName>
</protein>
<dbReference type="InterPro" id="IPR043129">
    <property type="entry name" value="ATPase_NBD"/>
</dbReference>
<dbReference type="Gene3D" id="3.30.420.40">
    <property type="match status" value="2"/>
</dbReference>
<evidence type="ECO:0000313" key="3">
    <source>
        <dbReference type="Proteomes" id="UP000011820"/>
    </source>
</evidence>
<reference evidence="2 3" key="1">
    <citation type="journal article" date="2013" name="Genome Announc.">
        <title>Complete Genome Sequence of a Chinese Strain of 'Candidatus Liberibacter asiaticus'.</title>
        <authorList>
            <person name="Lin H."/>
            <person name="Han C.S."/>
            <person name="Liu B."/>
            <person name="Lou B."/>
            <person name="Bai X."/>
            <person name="Deng C."/>
            <person name="Civerolo E.L."/>
            <person name="Gupta G."/>
        </authorList>
    </citation>
    <scope>NUCLEOTIDE SEQUENCE [LARGE SCALE GENOMIC DNA]</scope>
    <source>
        <strain evidence="3">gxpsy</strain>
    </source>
</reference>